<comment type="caution">
    <text evidence="4">The sequence shown here is derived from an EMBL/GenBank/DDBJ whole genome shotgun (WGS) entry which is preliminary data.</text>
</comment>
<dbReference type="VEuPathDB" id="ToxoDB:TGDOM2_228010"/>
<evidence type="ECO:0000256" key="2">
    <source>
        <dbReference type="SAM" id="MobiDB-lite"/>
    </source>
</evidence>
<proteinExistence type="inferred from homology"/>
<dbReference type="AlphaFoldDB" id="A0A086KKT1"/>
<evidence type="ECO:0000259" key="3">
    <source>
        <dbReference type="Pfam" id="PF13012"/>
    </source>
</evidence>
<dbReference type="Pfam" id="PF13012">
    <property type="entry name" value="MitMem_reg"/>
    <property type="match status" value="1"/>
</dbReference>
<reference evidence="4 5" key="1">
    <citation type="submission" date="2014-02" db="EMBL/GenBank/DDBJ databases">
        <authorList>
            <person name="Sibley D."/>
            <person name="Venepally P."/>
            <person name="Karamycheva S."/>
            <person name="Hadjithomas M."/>
            <person name="Khan A."/>
            <person name="Brunk B."/>
            <person name="Roos D."/>
            <person name="Caler E."/>
            <person name="Lorenzi H."/>
        </authorList>
    </citation>
    <scope>NUCLEOTIDE SEQUENCE [LARGE SCALE GENOMIC DNA]</scope>
    <source>
        <strain evidence="4 5">GAB2-2007-GAL-DOM2</strain>
    </source>
</reference>
<dbReference type="PANTHER" id="PTHR10540:SF8">
    <property type="entry name" value="COP9 SIGNALOSOME COMPLEX SUBUNIT 6"/>
    <property type="match status" value="1"/>
</dbReference>
<feature type="compositionally biased region" description="Basic and acidic residues" evidence="2">
    <location>
        <begin position="556"/>
        <end position="566"/>
    </location>
</feature>
<dbReference type="OrthoDB" id="1378at2759"/>
<feature type="domain" description="EIF3F/CSN6-like C-terminal" evidence="3">
    <location>
        <begin position="320"/>
        <end position="401"/>
    </location>
</feature>
<feature type="region of interest" description="Disordered" evidence="2">
    <location>
        <begin position="403"/>
        <end position="444"/>
    </location>
</feature>
<dbReference type="PANTHER" id="PTHR10540">
    <property type="entry name" value="EUKARYOTIC TRANSLATION INITIATION FACTOR 3 SUBUNIT F-RELATED"/>
    <property type="match status" value="1"/>
</dbReference>
<organism evidence="4 5">
    <name type="scientific">Toxoplasma gondii GAB2-2007-GAL-DOM2</name>
    <dbReference type="NCBI Taxonomy" id="1130820"/>
    <lineage>
        <taxon>Eukaryota</taxon>
        <taxon>Sar</taxon>
        <taxon>Alveolata</taxon>
        <taxon>Apicomplexa</taxon>
        <taxon>Conoidasida</taxon>
        <taxon>Coccidia</taxon>
        <taxon>Eucoccidiorida</taxon>
        <taxon>Eimeriorina</taxon>
        <taxon>Sarcocystidae</taxon>
        <taxon>Toxoplasma</taxon>
    </lineage>
</organism>
<evidence type="ECO:0000313" key="4">
    <source>
        <dbReference type="EMBL" id="KFG44999.1"/>
    </source>
</evidence>
<comment type="similarity">
    <text evidence="1">Belongs to the peptidase M67A family. CSN6 subfamily.</text>
</comment>
<dbReference type="Gene3D" id="3.40.140.10">
    <property type="entry name" value="Cytidine Deaminase, domain 2"/>
    <property type="match status" value="1"/>
</dbReference>
<feature type="region of interest" description="Disordered" evidence="2">
    <location>
        <begin position="544"/>
        <end position="566"/>
    </location>
</feature>
<protein>
    <submittedName>
        <fullName evidence="4">Structure/function maintentance protein</fullName>
    </submittedName>
</protein>
<accession>A0A086KKT1</accession>
<gene>
    <name evidence="4" type="ORF">TGDOM2_228010</name>
</gene>
<sequence>MPRRDARLTLESGGVSPRRQGGSRTQPVSGPIEIGSRDACSRVSDWRIQRRPHSFSTPASAFSAVRTPRRPATHAALPLRQLWHAYILSAAFESVAPTMADREESADGETENNSASAVSATTLAAGTSSSTQAEVLLHPVVLFEISHHCVHHFALKERWRQGQHVSELEEDSAVLCGGILGDRTTAQQVHFRASFPLPSPRPRPGEDSGETCMRVAPLDLEFCRKRTQQLVATNPGLTLLGFYVVCSDVHAPLALHAELAAQLAALGSGFALLFDPTALSQPSGLHAATCKFAEVYRVADTACAASGSLRKAPMEIAMDEVERIVLDHIVNEGAAAGAKAETAERRYQLQVARQLRAVEELLRRTEDLKTYVARVRAGALPRNEALLRSVMSLCRTLSTCKSLPSPVHLPSSSSLSPSSSSSSWPSSSSSSPLPSSSSFSSSSSSSSLSLHGSKQVATSAGVAEPLVASMDADAPGESGGCSPSIGDCESVSEMLRDLSFLSKGQRTEGAEDASRDIVMSQLAVLLASMTEAVGVASRTHEKLLLAQAPRPSAPAESERRRKHEAW</sequence>
<feature type="region of interest" description="Disordered" evidence="2">
    <location>
        <begin position="1"/>
        <end position="35"/>
    </location>
</feature>
<dbReference type="Proteomes" id="UP000028837">
    <property type="component" value="Unassembled WGS sequence"/>
</dbReference>
<name>A0A086KKT1_TOXGO</name>
<dbReference type="EMBL" id="AHZU02000387">
    <property type="protein sequence ID" value="KFG44999.1"/>
    <property type="molecule type" value="Genomic_DNA"/>
</dbReference>
<dbReference type="InterPro" id="IPR024969">
    <property type="entry name" value="EIF3F/CSN6-like_C"/>
</dbReference>
<evidence type="ECO:0000256" key="1">
    <source>
        <dbReference type="ARBA" id="ARBA00010893"/>
    </source>
</evidence>
<evidence type="ECO:0000313" key="5">
    <source>
        <dbReference type="Proteomes" id="UP000028837"/>
    </source>
</evidence>
<dbReference type="GO" id="GO:0008180">
    <property type="term" value="C:COP9 signalosome"/>
    <property type="evidence" value="ECO:0007669"/>
    <property type="project" value="TreeGrafter"/>
</dbReference>